<sequence>MAVFCKIVDFSKQLKLISSSNKPAENSLNKKVLLIENQSLMIGFHFRGNCRMEMIIQWIIIIGAAWFILSRFMPAKGISNITTQEAKNKFSEKNGAQFIDVRTPGEYKANHRKPFKNIPLSELANKSADLDKSKEVVVICQSGMRSMKASKILKKKGFEKVNNVKGGMGAWV</sequence>
<dbReference type="SMART" id="SM00450">
    <property type="entry name" value="RHOD"/>
    <property type="match status" value="1"/>
</dbReference>
<dbReference type="SUPFAM" id="SSF52821">
    <property type="entry name" value="Rhodanese/Cell cycle control phosphatase"/>
    <property type="match status" value="1"/>
</dbReference>
<dbReference type="CDD" id="cd00158">
    <property type="entry name" value="RHOD"/>
    <property type="match status" value="1"/>
</dbReference>
<evidence type="ECO:0000259" key="2">
    <source>
        <dbReference type="PROSITE" id="PS50206"/>
    </source>
</evidence>
<name>A0A1H1F3M6_9BACI</name>
<keyword evidence="1" id="KW-0472">Membrane</keyword>
<dbReference type="InterPro" id="IPR036873">
    <property type="entry name" value="Rhodanese-like_dom_sf"/>
</dbReference>
<dbReference type="Gene3D" id="3.40.250.10">
    <property type="entry name" value="Rhodanese-like domain"/>
    <property type="match status" value="1"/>
</dbReference>
<dbReference type="PROSITE" id="PS50206">
    <property type="entry name" value="RHODANESE_3"/>
    <property type="match status" value="1"/>
</dbReference>
<keyword evidence="3" id="KW-0808">Transferase</keyword>
<keyword evidence="1" id="KW-0812">Transmembrane</keyword>
<proteinExistence type="predicted"/>
<dbReference type="InterPro" id="IPR001763">
    <property type="entry name" value="Rhodanese-like_dom"/>
</dbReference>
<dbReference type="PANTHER" id="PTHR43031:SF17">
    <property type="entry name" value="SULFURTRANSFERASE YTWF-RELATED"/>
    <property type="match status" value="1"/>
</dbReference>
<accession>A0A1H1F3M6</accession>
<dbReference type="InterPro" id="IPR050229">
    <property type="entry name" value="GlpE_sulfurtransferase"/>
</dbReference>
<evidence type="ECO:0000313" key="3">
    <source>
        <dbReference type="EMBL" id="SDQ95547.1"/>
    </source>
</evidence>
<keyword evidence="4" id="KW-1185">Reference proteome</keyword>
<keyword evidence="1" id="KW-1133">Transmembrane helix</keyword>
<feature type="domain" description="Rhodanese" evidence="2">
    <location>
        <begin position="92"/>
        <end position="172"/>
    </location>
</feature>
<dbReference type="AlphaFoldDB" id="A0A1H1F3M6"/>
<organism evidence="3 4">
    <name type="scientific">Virgibacillus salinus</name>
    <dbReference type="NCBI Taxonomy" id="553311"/>
    <lineage>
        <taxon>Bacteria</taxon>
        <taxon>Bacillati</taxon>
        <taxon>Bacillota</taxon>
        <taxon>Bacilli</taxon>
        <taxon>Bacillales</taxon>
        <taxon>Bacillaceae</taxon>
        <taxon>Virgibacillus</taxon>
    </lineage>
</organism>
<dbReference type="STRING" id="553311.SAMN05216231_3191"/>
<dbReference type="PANTHER" id="PTHR43031">
    <property type="entry name" value="FAD-DEPENDENT OXIDOREDUCTASE"/>
    <property type="match status" value="1"/>
</dbReference>
<dbReference type="Pfam" id="PF00581">
    <property type="entry name" value="Rhodanese"/>
    <property type="match status" value="1"/>
</dbReference>
<dbReference type="GO" id="GO:0016740">
    <property type="term" value="F:transferase activity"/>
    <property type="evidence" value="ECO:0007669"/>
    <property type="project" value="UniProtKB-KW"/>
</dbReference>
<feature type="transmembrane region" description="Helical" evidence="1">
    <location>
        <begin position="55"/>
        <end position="73"/>
    </location>
</feature>
<gene>
    <name evidence="3" type="ORF">SAMN05216231_3191</name>
</gene>
<dbReference type="EMBL" id="FNKD01000003">
    <property type="protein sequence ID" value="SDQ95547.1"/>
    <property type="molecule type" value="Genomic_DNA"/>
</dbReference>
<evidence type="ECO:0000256" key="1">
    <source>
        <dbReference type="SAM" id="Phobius"/>
    </source>
</evidence>
<evidence type="ECO:0000313" key="4">
    <source>
        <dbReference type="Proteomes" id="UP000199444"/>
    </source>
</evidence>
<reference evidence="3 4" key="1">
    <citation type="submission" date="2016-10" db="EMBL/GenBank/DDBJ databases">
        <authorList>
            <person name="de Groot N.N."/>
        </authorList>
    </citation>
    <scope>NUCLEOTIDE SEQUENCE [LARGE SCALE GENOMIC DNA]</scope>
    <source>
        <strain evidence="3 4">CGMCC 1.10449</strain>
    </source>
</reference>
<protein>
    <submittedName>
        <fullName evidence="3">Rhodanese-related sulfurtransferase</fullName>
    </submittedName>
</protein>
<dbReference type="Proteomes" id="UP000199444">
    <property type="component" value="Unassembled WGS sequence"/>
</dbReference>